<reference evidence="7 8" key="1">
    <citation type="journal article" date="2019" name="Proc. Natl. Acad. Sci. U.S.A.">
        <title>Regulatory changes in pterin and carotenoid genes underlie balanced color polymorphisms in the wall lizard.</title>
        <authorList>
            <person name="Andrade P."/>
            <person name="Pinho C."/>
            <person name="Perez I de Lanuza G."/>
            <person name="Afonso S."/>
            <person name="Brejcha J."/>
            <person name="Rubin C.J."/>
            <person name="Wallerman O."/>
            <person name="Pereira P."/>
            <person name="Sabatino S.J."/>
            <person name="Bellati A."/>
            <person name="Pellitteri-Rosa D."/>
            <person name="Bosakova Z."/>
            <person name="Bunikis I."/>
            <person name="Carretero M.A."/>
            <person name="Feiner N."/>
            <person name="Marsik P."/>
            <person name="Pauperio F."/>
            <person name="Salvi D."/>
            <person name="Soler L."/>
            <person name="While G.M."/>
            <person name="Uller T."/>
            <person name="Font E."/>
            <person name="Andersson L."/>
            <person name="Carneiro M."/>
        </authorList>
    </citation>
    <scope>NUCLEOTIDE SEQUENCE</scope>
</reference>
<dbReference type="Proteomes" id="UP000472272">
    <property type="component" value="Chromosome 16"/>
</dbReference>
<dbReference type="PANTHER" id="PTHR32341:SF17">
    <property type="entry name" value="IRG-TYPE G DOMAIN-CONTAINING PROTEIN"/>
    <property type="match status" value="1"/>
</dbReference>
<organism evidence="7 8">
    <name type="scientific">Podarcis muralis</name>
    <name type="common">Wall lizard</name>
    <name type="synonym">Lacerta muralis</name>
    <dbReference type="NCBI Taxonomy" id="64176"/>
    <lineage>
        <taxon>Eukaryota</taxon>
        <taxon>Metazoa</taxon>
        <taxon>Chordata</taxon>
        <taxon>Craniata</taxon>
        <taxon>Vertebrata</taxon>
        <taxon>Euteleostomi</taxon>
        <taxon>Lepidosauria</taxon>
        <taxon>Squamata</taxon>
        <taxon>Bifurcata</taxon>
        <taxon>Unidentata</taxon>
        <taxon>Episquamata</taxon>
        <taxon>Laterata</taxon>
        <taxon>Lacertibaenia</taxon>
        <taxon>Lacertidae</taxon>
        <taxon>Podarcis</taxon>
    </lineage>
</organism>
<reference evidence="7" key="3">
    <citation type="submission" date="2025-09" db="UniProtKB">
        <authorList>
            <consortium name="Ensembl"/>
        </authorList>
    </citation>
    <scope>IDENTIFICATION</scope>
</reference>
<dbReference type="GO" id="GO:0005525">
    <property type="term" value="F:GTP binding"/>
    <property type="evidence" value="ECO:0007669"/>
    <property type="project" value="UniProtKB-KW"/>
</dbReference>
<evidence type="ECO:0000256" key="1">
    <source>
        <dbReference type="ARBA" id="ARBA00005429"/>
    </source>
</evidence>
<feature type="region of interest" description="Disordered" evidence="5">
    <location>
        <begin position="52"/>
        <end position="76"/>
    </location>
</feature>
<proteinExistence type="inferred from homology"/>
<sequence length="435" mass="47550">MNCTEVSVGDRCMESVLSPCYTDQCFITRLPLIQCCLPGLFPLGRPRSSWPAVASRAEEDDDDNGDNDNDKTRLSKEQIEDLKRAFEKGSFSDLSERLQDALHFLENICLDVGVTGEPGAGKSTFINTFLDLHEEDVGAAPTSGAGTSKDPVAYSHPKYTNVVLWDLPSISAPGFSVRTYLEEIKVSRYDCFIILASQRFTSAHAKLSRHIKKAGKDVYFVLSKVDAELEAARQSQPSGFSEVVALQKIREACVQDLQAERVKAPKVFLISSVVASKYDFPLLGESLSETQGVQKSHSFILATPNISHRILEKKKAAMVEHMWLVSAVACGQQAVPIPALSIACNVDLLAKTLQGYCVSFGLDDSSLRKAAEHTGQPLEQLKALVKSPLAVAITEEQVVELLMEAASKALKLPRDLVPVAEVETDSNALLRLNPK</sequence>
<dbReference type="InterPro" id="IPR030385">
    <property type="entry name" value="G_IRG_dom"/>
</dbReference>
<keyword evidence="8" id="KW-1185">Reference proteome</keyword>
<dbReference type="InterPro" id="IPR007743">
    <property type="entry name" value="Immunity-related_GTPase-like"/>
</dbReference>
<feature type="domain" description="IRG-type G" evidence="6">
    <location>
        <begin position="108"/>
        <end position="290"/>
    </location>
</feature>
<comment type="similarity">
    <text evidence="1">Belongs to the TRAFAC class dynamin-like GTPase superfamily. IRG family.</text>
</comment>
<evidence type="ECO:0000256" key="4">
    <source>
        <dbReference type="ARBA" id="ARBA00023134"/>
    </source>
</evidence>
<reference evidence="7" key="2">
    <citation type="submission" date="2025-08" db="UniProtKB">
        <authorList>
            <consortium name="Ensembl"/>
        </authorList>
    </citation>
    <scope>IDENTIFICATION</scope>
</reference>
<dbReference type="GO" id="GO:0003924">
    <property type="term" value="F:GTPase activity"/>
    <property type="evidence" value="ECO:0007669"/>
    <property type="project" value="TreeGrafter"/>
</dbReference>
<evidence type="ECO:0000313" key="8">
    <source>
        <dbReference type="Proteomes" id="UP000472272"/>
    </source>
</evidence>
<dbReference type="SUPFAM" id="SSF52540">
    <property type="entry name" value="P-loop containing nucleoside triphosphate hydrolases"/>
    <property type="match status" value="1"/>
</dbReference>
<dbReference type="FunFam" id="3.40.50.300:FF:000541">
    <property type="entry name" value="Immunity related GTPase M"/>
    <property type="match status" value="1"/>
</dbReference>
<dbReference type="InterPro" id="IPR027417">
    <property type="entry name" value="P-loop_NTPase"/>
</dbReference>
<evidence type="ECO:0000256" key="3">
    <source>
        <dbReference type="ARBA" id="ARBA00022801"/>
    </source>
</evidence>
<dbReference type="Gene3D" id="3.40.50.300">
    <property type="entry name" value="P-loop containing nucleotide triphosphate hydrolases"/>
    <property type="match status" value="1"/>
</dbReference>
<dbReference type="GO" id="GO:0016020">
    <property type="term" value="C:membrane"/>
    <property type="evidence" value="ECO:0007669"/>
    <property type="project" value="InterPro"/>
</dbReference>
<dbReference type="PANTHER" id="PTHR32341">
    <property type="entry name" value="INTERFERON-INDUCIBLE GTPASE"/>
    <property type="match status" value="1"/>
</dbReference>
<evidence type="ECO:0000259" key="6">
    <source>
        <dbReference type="PROSITE" id="PS51716"/>
    </source>
</evidence>
<dbReference type="PROSITE" id="PS51716">
    <property type="entry name" value="G_IRG"/>
    <property type="match status" value="1"/>
</dbReference>
<keyword evidence="3" id="KW-0378">Hydrolase</keyword>
<name>A0A670JN99_PODMU</name>
<evidence type="ECO:0000313" key="7">
    <source>
        <dbReference type="Ensembl" id="ENSPMRP00000026538.1"/>
    </source>
</evidence>
<dbReference type="Ensembl" id="ENSPMRT00000028153.1">
    <property type="protein sequence ID" value="ENSPMRP00000026538.1"/>
    <property type="gene ID" value="ENSPMRG00000017160.1"/>
</dbReference>
<dbReference type="AlphaFoldDB" id="A0A670JN99"/>
<dbReference type="InterPro" id="IPR051515">
    <property type="entry name" value="IRG"/>
</dbReference>
<dbReference type="GeneTree" id="ENSGT00950000183007"/>
<keyword evidence="2" id="KW-0547">Nucleotide-binding</keyword>
<evidence type="ECO:0000256" key="5">
    <source>
        <dbReference type="SAM" id="MobiDB-lite"/>
    </source>
</evidence>
<keyword evidence="4" id="KW-0342">GTP-binding</keyword>
<feature type="compositionally biased region" description="Acidic residues" evidence="5">
    <location>
        <begin position="58"/>
        <end position="67"/>
    </location>
</feature>
<evidence type="ECO:0000256" key="2">
    <source>
        <dbReference type="ARBA" id="ARBA00022741"/>
    </source>
</evidence>
<protein>
    <recommendedName>
        <fullName evidence="6">IRG-type G domain-containing protein</fullName>
    </recommendedName>
</protein>
<dbReference type="OMA" id="QGVKQPK"/>
<accession>A0A670JN99</accession>
<dbReference type="Pfam" id="PF05049">
    <property type="entry name" value="IIGP"/>
    <property type="match status" value="1"/>
</dbReference>